<comment type="caution">
    <text evidence="2">The sequence shown here is derived from an EMBL/GenBank/DDBJ whole genome shotgun (WGS) entry which is preliminary data.</text>
</comment>
<protein>
    <submittedName>
        <fullName evidence="2">Uncharacterized protein</fullName>
    </submittedName>
</protein>
<sequence length="75" mass="8532">MKAQKPSIRNNLKMPYSDVKEEVQLSQVVGIPYRPDILCLGVWATGIVAMLLARAMHRPMFHLRHGLTDLFTVDL</sequence>
<dbReference type="EMBL" id="CAKOFQ010006685">
    <property type="protein sequence ID" value="CAH1959863.1"/>
    <property type="molecule type" value="Genomic_DNA"/>
</dbReference>
<dbReference type="Proteomes" id="UP001152888">
    <property type="component" value="Unassembled WGS sequence"/>
</dbReference>
<reference evidence="2" key="1">
    <citation type="submission" date="2022-03" db="EMBL/GenBank/DDBJ databases">
        <authorList>
            <person name="Sayadi A."/>
        </authorList>
    </citation>
    <scope>NUCLEOTIDE SEQUENCE</scope>
</reference>
<dbReference type="OrthoDB" id="6147412at2759"/>
<keyword evidence="3" id="KW-1185">Reference proteome</keyword>
<accession>A0A9P0JRX6</accession>
<evidence type="ECO:0000256" key="1">
    <source>
        <dbReference type="SAM" id="Phobius"/>
    </source>
</evidence>
<keyword evidence="1" id="KW-1133">Transmembrane helix</keyword>
<keyword evidence="1" id="KW-0472">Membrane</keyword>
<organism evidence="2 3">
    <name type="scientific">Acanthoscelides obtectus</name>
    <name type="common">Bean weevil</name>
    <name type="synonym">Bruchus obtectus</name>
    <dbReference type="NCBI Taxonomy" id="200917"/>
    <lineage>
        <taxon>Eukaryota</taxon>
        <taxon>Metazoa</taxon>
        <taxon>Ecdysozoa</taxon>
        <taxon>Arthropoda</taxon>
        <taxon>Hexapoda</taxon>
        <taxon>Insecta</taxon>
        <taxon>Pterygota</taxon>
        <taxon>Neoptera</taxon>
        <taxon>Endopterygota</taxon>
        <taxon>Coleoptera</taxon>
        <taxon>Polyphaga</taxon>
        <taxon>Cucujiformia</taxon>
        <taxon>Chrysomeloidea</taxon>
        <taxon>Chrysomelidae</taxon>
        <taxon>Bruchinae</taxon>
        <taxon>Bruchini</taxon>
        <taxon>Acanthoscelides</taxon>
    </lineage>
</organism>
<evidence type="ECO:0000313" key="2">
    <source>
        <dbReference type="EMBL" id="CAH1959863.1"/>
    </source>
</evidence>
<dbReference type="AlphaFoldDB" id="A0A9P0JRX6"/>
<keyword evidence="1" id="KW-0812">Transmembrane</keyword>
<feature type="transmembrane region" description="Helical" evidence="1">
    <location>
        <begin position="33"/>
        <end position="53"/>
    </location>
</feature>
<gene>
    <name evidence="2" type="ORF">ACAOBT_LOCUS3420</name>
</gene>
<evidence type="ECO:0000313" key="3">
    <source>
        <dbReference type="Proteomes" id="UP001152888"/>
    </source>
</evidence>
<name>A0A9P0JRX6_ACAOB</name>
<proteinExistence type="predicted"/>